<accession>A0A0D3JZR8</accession>
<dbReference type="HOGENOM" id="CLU_2282785_0_0_1"/>
<sequence length="102" mass="11253">MAKIGQNWSGAVEMDGVDVSTTPLLEHREGVAAEDGANFSAGQRQLLCIARALLSRCSLGEAFDGLRNATHLDWQVTHTHRVYVFPRGRNVMRMHMGLLAYA</sequence>
<evidence type="ECO:0000313" key="2">
    <source>
        <dbReference type="Proteomes" id="UP000013827"/>
    </source>
</evidence>
<evidence type="ECO:0000313" key="1">
    <source>
        <dbReference type="EnsemblProtists" id="EOD29003"/>
    </source>
</evidence>
<evidence type="ECO:0008006" key="3">
    <source>
        <dbReference type="Google" id="ProtNLM"/>
    </source>
</evidence>
<dbReference type="KEGG" id="ehx:EMIHUDRAFT_253989"/>
<dbReference type="PaxDb" id="2903-EOD29003"/>
<dbReference type="RefSeq" id="XP_005781432.1">
    <property type="nucleotide sequence ID" value="XM_005781375.1"/>
</dbReference>
<protein>
    <recommendedName>
        <fullName evidence="3">ABC transporter domain-containing protein</fullName>
    </recommendedName>
</protein>
<dbReference type="InterPro" id="IPR027417">
    <property type="entry name" value="P-loop_NTPase"/>
</dbReference>
<dbReference type="GeneID" id="17274550"/>
<dbReference type="Proteomes" id="UP000013827">
    <property type="component" value="Unassembled WGS sequence"/>
</dbReference>
<proteinExistence type="predicted"/>
<dbReference type="SUPFAM" id="SSF52540">
    <property type="entry name" value="P-loop containing nucleoside triphosphate hydrolases"/>
    <property type="match status" value="1"/>
</dbReference>
<reference evidence="1" key="2">
    <citation type="submission" date="2024-10" db="UniProtKB">
        <authorList>
            <consortium name="EnsemblProtists"/>
        </authorList>
    </citation>
    <scope>IDENTIFICATION</scope>
</reference>
<dbReference type="Gene3D" id="3.40.50.300">
    <property type="entry name" value="P-loop containing nucleotide triphosphate hydrolases"/>
    <property type="match status" value="1"/>
</dbReference>
<organism evidence="1 2">
    <name type="scientific">Emiliania huxleyi (strain CCMP1516)</name>
    <dbReference type="NCBI Taxonomy" id="280463"/>
    <lineage>
        <taxon>Eukaryota</taxon>
        <taxon>Haptista</taxon>
        <taxon>Haptophyta</taxon>
        <taxon>Prymnesiophyceae</taxon>
        <taxon>Isochrysidales</taxon>
        <taxon>Noelaerhabdaceae</taxon>
        <taxon>Emiliania</taxon>
    </lineage>
</organism>
<dbReference type="AlphaFoldDB" id="A0A0D3JZR8"/>
<keyword evidence="2" id="KW-1185">Reference proteome</keyword>
<name>A0A0D3JZR8_EMIH1</name>
<dbReference type="EnsemblProtists" id="EOD29003">
    <property type="protein sequence ID" value="EOD29003"/>
    <property type="gene ID" value="EMIHUDRAFT_253989"/>
</dbReference>
<reference evidence="2" key="1">
    <citation type="journal article" date="2013" name="Nature">
        <title>Pan genome of the phytoplankton Emiliania underpins its global distribution.</title>
        <authorList>
            <person name="Read B.A."/>
            <person name="Kegel J."/>
            <person name="Klute M.J."/>
            <person name="Kuo A."/>
            <person name="Lefebvre S.C."/>
            <person name="Maumus F."/>
            <person name="Mayer C."/>
            <person name="Miller J."/>
            <person name="Monier A."/>
            <person name="Salamov A."/>
            <person name="Young J."/>
            <person name="Aguilar M."/>
            <person name="Claverie J.M."/>
            <person name="Frickenhaus S."/>
            <person name="Gonzalez K."/>
            <person name="Herman E.K."/>
            <person name="Lin Y.C."/>
            <person name="Napier J."/>
            <person name="Ogata H."/>
            <person name="Sarno A.F."/>
            <person name="Shmutz J."/>
            <person name="Schroeder D."/>
            <person name="de Vargas C."/>
            <person name="Verret F."/>
            <person name="von Dassow P."/>
            <person name="Valentin K."/>
            <person name="Van de Peer Y."/>
            <person name="Wheeler G."/>
            <person name="Dacks J.B."/>
            <person name="Delwiche C.F."/>
            <person name="Dyhrman S.T."/>
            <person name="Glockner G."/>
            <person name="John U."/>
            <person name="Richards T."/>
            <person name="Worden A.Z."/>
            <person name="Zhang X."/>
            <person name="Grigoriev I.V."/>
            <person name="Allen A.E."/>
            <person name="Bidle K."/>
            <person name="Borodovsky M."/>
            <person name="Bowler C."/>
            <person name="Brownlee C."/>
            <person name="Cock J.M."/>
            <person name="Elias M."/>
            <person name="Gladyshev V.N."/>
            <person name="Groth M."/>
            <person name="Guda C."/>
            <person name="Hadaegh A."/>
            <person name="Iglesias-Rodriguez M.D."/>
            <person name="Jenkins J."/>
            <person name="Jones B.M."/>
            <person name="Lawson T."/>
            <person name="Leese F."/>
            <person name="Lindquist E."/>
            <person name="Lobanov A."/>
            <person name="Lomsadze A."/>
            <person name="Malik S.B."/>
            <person name="Marsh M.E."/>
            <person name="Mackinder L."/>
            <person name="Mock T."/>
            <person name="Mueller-Roeber B."/>
            <person name="Pagarete A."/>
            <person name="Parker M."/>
            <person name="Probert I."/>
            <person name="Quesneville H."/>
            <person name="Raines C."/>
            <person name="Rensing S.A."/>
            <person name="Riano-Pachon D.M."/>
            <person name="Richier S."/>
            <person name="Rokitta S."/>
            <person name="Shiraiwa Y."/>
            <person name="Soanes D.M."/>
            <person name="van der Giezen M."/>
            <person name="Wahlund T.M."/>
            <person name="Williams B."/>
            <person name="Wilson W."/>
            <person name="Wolfe G."/>
            <person name="Wurch L.L."/>
        </authorList>
    </citation>
    <scope>NUCLEOTIDE SEQUENCE</scope>
</reference>